<organism evidence="2 3">
    <name type="scientific">Bordetella pseudohinzii</name>
    <dbReference type="NCBI Taxonomy" id="1331258"/>
    <lineage>
        <taxon>Bacteria</taxon>
        <taxon>Pseudomonadati</taxon>
        <taxon>Pseudomonadota</taxon>
        <taxon>Betaproteobacteria</taxon>
        <taxon>Burkholderiales</taxon>
        <taxon>Alcaligenaceae</taxon>
        <taxon>Bordetella</taxon>
    </lineage>
</organism>
<dbReference type="SUPFAM" id="SSF53328">
    <property type="entry name" value="Formyltransferase"/>
    <property type="match status" value="1"/>
</dbReference>
<feature type="domain" description="Formyl transferase N-terminal" evidence="1">
    <location>
        <begin position="81"/>
        <end position="189"/>
    </location>
</feature>
<accession>A0A0M7FJC7</accession>
<name>A0A0M7FJC7_9BORD</name>
<dbReference type="InterPro" id="IPR036477">
    <property type="entry name" value="Formyl_transf_N_sf"/>
</dbReference>
<dbReference type="Pfam" id="PF00551">
    <property type="entry name" value="Formyl_trans_N"/>
    <property type="match status" value="1"/>
</dbReference>
<reference evidence="2 3" key="1">
    <citation type="submission" date="2015-09" db="EMBL/GenBank/DDBJ databases">
        <authorList>
            <person name="Jackson K.R."/>
            <person name="Lunt B.L."/>
            <person name="Fisher J.N.B."/>
            <person name="Gardner A.V."/>
            <person name="Bailey M.E."/>
            <person name="Deus L.M."/>
            <person name="Earl A.S."/>
            <person name="Gibby P.D."/>
            <person name="Hartmann K.A."/>
            <person name="Liu J.E."/>
            <person name="Manci A.M."/>
            <person name="Nielsen D.A."/>
            <person name="Solomon M.B."/>
            <person name="Breakwell D.P."/>
            <person name="Burnett S.H."/>
            <person name="Grose J.H."/>
        </authorList>
    </citation>
    <scope>NUCLEOTIDE SEQUENCE [LARGE SCALE GENOMIC DNA]</scope>
    <source>
        <strain evidence="2 3">2789STDY5608636</strain>
    </source>
</reference>
<dbReference type="PANTHER" id="PTHR11138:SF5">
    <property type="entry name" value="METHIONYL-TRNA FORMYLTRANSFERASE, MITOCHONDRIAL"/>
    <property type="match status" value="1"/>
</dbReference>
<evidence type="ECO:0000259" key="1">
    <source>
        <dbReference type="Pfam" id="PF00551"/>
    </source>
</evidence>
<dbReference type="CDD" id="cd08369">
    <property type="entry name" value="FMT_core"/>
    <property type="match status" value="1"/>
</dbReference>
<dbReference type="Gene3D" id="3.40.50.12230">
    <property type="match status" value="1"/>
</dbReference>
<dbReference type="PANTHER" id="PTHR11138">
    <property type="entry name" value="METHIONYL-TRNA FORMYLTRANSFERASE"/>
    <property type="match status" value="1"/>
</dbReference>
<dbReference type="GO" id="GO:0005829">
    <property type="term" value="C:cytosol"/>
    <property type="evidence" value="ECO:0007669"/>
    <property type="project" value="TreeGrafter"/>
</dbReference>
<protein>
    <submittedName>
        <fullName evidence="2">Polymyxin resistance protein PmrI</fullName>
    </submittedName>
</protein>
<dbReference type="GO" id="GO:0004479">
    <property type="term" value="F:methionyl-tRNA formyltransferase activity"/>
    <property type="evidence" value="ECO:0007669"/>
    <property type="project" value="TreeGrafter"/>
</dbReference>
<sequence length="283" mass="30935">MSGAKQMKTVSSTQQSTTRLALFVDGGGLADLWSRLPSQARICAIVGAGIRPQYFDALAGRAAEAACPFLVQPRRDDPGYAEFVAQLARTRPTRLLAHSYSMILRPEVLELVDYDALNVHAALLPRNRGPNPIQWAMINDEPASGVSLHYLDEGLDTGPVVARSAVAIEEGDTWVTLAQRVHAATQQLLNAYLPGIVAGGLACHPQAEDAATRNPRLNADSPRLDVANMTDRQMFNWIRAQVRPLGGAYVERGNGERLHVPEYVPMQDIAVLRGRLRAWLEQA</sequence>
<proteinExistence type="predicted"/>
<dbReference type="Proteomes" id="UP000053096">
    <property type="component" value="Unassembled WGS sequence"/>
</dbReference>
<dbReference type="EMBL" id="CYTV01000005">
    <property type="protein sequence ID" value="CUI81155.1"/>
    <property type="molecule type" value="Genomic_DNA"/>
</dbReference>
<dbReference type="InterPro" id="IPR002376">
    <property type="entry name" value="Formyl_transf_N"/>
</dbReference>
<gene>
    <name evidence="2" type="primary">arnA_1</name>
    <name evidence="2" type="ORF">ERS370011_02360</name>
</gene>
<evidence type="ECO:0000313" key="2">
    <source>
        <dbReference type="EMBL" id="CUI81155.1"/>
    </source>
</evidence>
<dbReference type="AlphaFoldDB" id="A0A0M7FJC7"/>
<evidence type="ECO:0000313" key="3">
    <source>
        <dbReference type="Proteomes" id="UP000053096"/>
    </source>
</evidence>